<organism evidence="8">
    <name type="scientific">hydrothermal vent metagenome</name>
    <dbReference type="NCBI Taxonomy" id="652676"/>
    <lineage>
        <taxon>unclassified sequences</taxon>
        <taxon>metagenomes</taxon>
        <taxon>ecological metagenomes</taxon>
    </lineage>
</organism>
<evidence type="ECO:0000256" key="5">
    <source>
        <dbReference type="ARBA" id="ARBA00022989"/>
    </source>
</evidence>
<keyword evidence="2" id="KW-0813">Transport</keyword>
<feature type="transmembrane region" description="Helical" evidence="7">
    <location>
        <begin position="267"/>
        <end position="284"/>
    </location>
</feature>
<feature type="transmembrane region" description="Helical" evidence="7">
    <location>
        <begin position="148"/>
        <end position="168"/>
    </location>
</feature>
<dbReference type="InterPro" id="IPR001463">
    <property type="entry name" value="Na/Ala_symport"/>
</dbReference>
<protein>
    <submittedName>
        <fullName evidence="8">Na(+)-linked D-alanine glycine permease</fullName>
    </submittedName>
</protein>
<sequence length="674" mass="71719">MEHLNSFIETLNGILFSNFTVYALLATGVVFTIWSVFGQARALTHGFAVIRGKYDDKNDPGAINHFQALSAALSATVGLGNIGGVAVAVALGGPGAILWMWVIGIVGMALKMTEVTQAMLYRNTEDPDNPHGGPMFVVKKGLAESPMLGVVAGLVFAALTLFLSFLAYKAFGTWLAFLPGLLLASVFCILGFVRNATLGTFIGGVFVVTLIISAITGGNMFQAWNVGDITYTYFEFPQVGTGIILAVLVGLVIIGGIKRIGAVAGRIVPLMCCIYVLAAAYVLANHLGDIPSYIALIFKSGLPSFLGGEAPDATGAFLGGTFGYAAMWGIKRALFSSEAGQGSSPIAHSAAKTDEPVREGVVAGLEPFIDTIVVCTLTALVILSSGAYNREAEATYLVPEQVRIVAADEAATPPTWTLETGTLPDMTADARRIRRTAEGAAGWRNGETVFLIVEADIDTNTGRDLRRITGTVSRGDDDVWSVKWKTLASEIKPFFRTGPDGEPDVGIYGDYAGASMTAYAFDRTAPGLGKVVVTIAAWLFAISTMISWSYYGEQGVYYLFGFLGEKRAKPIVLLYKLTYCLLIFLTGVAAMKIFPSADGSKIAIIGTDSELDMWTTLGLGVMLVVNIPIMLIFGSKAMKAYHGYVGKLKAGEFHPHAAPDIAEVIEGHDHDPES</sequence>
<evidence type="ECO:0000256" key="2">
    <source>
        <dbReference type="ARBA" id="ARBA00022448"/>
    </source>
</evidence>
<evidence type="ECO:0000256" key="1">
    <source>
        <dbReference type="ARBA" id="ARBA00004651"/>
    </source>
</evidence>
<dbReference type="GO" id="GO:0005886">
    <property type="term" value="C:plasma membrane"/>
    <property type="evidence" value="ECO:0007669"/>
    <property type="project" value="UniProtKB-SubCell"/>
</dbReference>
<keyword evidence="4 7" id="KW-0812">Transmembrane</keyword>
<dbReference type="Pfam" id="PF01235">
    <property type="entry name" value="Na_Ala_symp"/>
    <property type="match status" value="2"/>
</dbReference>
<comment type="subcellular location">
    <subcellularLocation>
        <location evidence="1">Cell membrane</location>
        <topology evidence="1">Multi-pass membrane protein</topology>
    </subcellularLocation>
</comment>
<dbReference type="GO" id="GO:0005283">
    <property type="term" value="F:amino acid:sodium symporter activity"/>
    <property type="evidence" value="ECO:0007669"/>
    <property type="project" value="InterPro"/>
</dbReference>
<feature type="transmembrane region" description="Helical" evidence="7">
    <location>
        <begin position="174"/>
        <end position="193"/>
    </location>
</feature>
<evidence type="ECO:0000256" key="7">
    <source>
        <dbReference type="SAM" id="Phobius"/>
    </source>
</evidence>
<accession>A0A3B1E0S5</accession>
<feature type="transmembrane region" description="Helical" evidence="7">
    <location>
        <begin position="20"/>
        <end position="40"/>
    </location>
</feature>
<feature type="transmembrane region" description="Helical" evidence="7">
    <location>
        <begin position="531"/>
        <end position="551"/>
    </location>
</feature>
<dbReference type="PANTHER" id="PTHR30330:SF3">
    <property type="entry name" value="TRANSCRIPTIONAL REGULATOR, LRP FAMILY"/>
    <property type="match status" value="1"/>
</dbReference>
<dbReference type="PANTHER" id="PTHR30330">
    <property type="entry name" value="AGSS FAMILY TRANSPORTER, SODIUM-ALANINE"/>
    <property type="match status" value="1"/>
</dbReference>
<feature type="transmembrane region" description="Helical" evidence="7">
    <location>
        <begin position="236"/>
        <end position="255"/>
    </location>
</feature>
<reference evidence="8" key="1">
    <citation type="submission" date="2018-06" db="EMBL/GenBank/DDBJ databases">
        <authorList>
            <person name="Zhirakovskaya E."/>
        </authorList>
    </citation>
    <scope>NUCLEOTIDE SEQUENCE</scope>
</reference>
<name>A0A3B1E0S5_9ZZZZ</name>
<evidence type="ECO:0000256" key="6">
    <source>
        <dbReference type="ARBA" id="ARBA00023136"/>
    </source>
</evidence>
<proteinExistence type="predicted"/>
<keyword evidence="3" id="KW-1003">Cell membrane</keyword>
<keyword evidence="6 7" id="KW-0472">Membrane</keyword>
<feature type="transmembrane region" description="Helical" evidence="7">
    <location>
        <begin position="200"/>
        <end position="224"/>
    </location>
</feature>
<keyword evidence="5 7" id="KW-1133">Transmembrane helix</keyword>
<dbReference type="EMBL" id="UOGK01000594">
    <property type="protein sequence ID" value="VAX41800.1"/>
    <property type="molecule type" value="Genomic_DNA"/>
</dbReference>
<gene>
    <name evidence="8" type="ORF">MNBD_PLANCTO03-1811</name>
</gene>
<feature type="transmembrane region" description="Helical" evidence="7">
    <location>
        <begin position="85"/>
        <end position="110"/>
    </location>
</feature>
<dbReference type="AlphaFoldDB" id="A0A3B1E0S5"/>
<evidence type="ECO:0000256" key="3">
    <source>
        <dbReference type="ARBA" id="ARBA00022475"/>
    </source>
</evidence>
<feature type="transmembrane region" description="Helical" evidence="7">
    <location>
        <begin position="614"/>
        <end position="633"/>
    </location>
</feature>
<dbReference type="PRINTS" id="PR00175">
    <property type="entry name" value="NAALASMPORT"/>
</dbReference>
<evidence type="ECO:0000256" key="4">
    <source>
        <dbReference type="ARBA" id="ARBA00022692"/>
    </source>
</evidence>
<evidence type="ECO:0000313" key="8">
    <source>
        <dbReference type="EMBL" id="VAX41800.1"/>
    </source>
</evidence>
<feature type="transmembrane region" description="Helical" evidence="7">
    <location>
        <begin position="572"/>
        <end position="594"/>
    </location>
</feature>